<name>A0ABN7AXM3_9HEMI</name>
<dbReference type="SMART" id="SM00581">
    <property type="entry name" value="PSP"/>
    <property type="match status" value="1"/>
</dbReference>
<dbReference type="EMBL" id="AP028914">
    <property type="protein sequence ID" value="BES95626.1"/>
    <property type="molecule type" value="Genomic_DNA"/>
</dbReference>
<dbReference type="PANTHER" id="PTHR13316">
    <property type="entry name" value="ZINC FINGER, CCHC DOMAIN CONTAINING 8"/>
    <property type="match status" value="1"/>
</dbReference>
<evidence type="ECO:0000313" key="8">
    <source>
        <dbReference type="EMBL" id="BES95626.1"/>
    </source>
</evidence>
<feature type="domain" description="PSP proline-rich" evidence="7">
    <location>
        <begin position="101"/>
        <end position="153"/>
    </location>
</feature>
<gene>
    <name evidence="8" type="ORF">NTJ_08435</name>
</gene>
<evidence type="ECO:0000256" key="4">
    <source>
        <dbReference type="ARBA" id="ARBA00022833"/>
    </source>
</evidence>
<feature type="compositionally biased region" description="Polar residues" evidence="6">
    <location>
        <begin position="329"/>
        <end position="339"/>
    </location>
</feature>
<evidence type="ECO:0000256" key="2">
    <source>
        <dbReference type="ARBA" id="ARBA00022723"/>
    </source>
</evidence>
<organism evidence="8 9">
    <name type="scientific">Nesidiocoris tenuis</name>
    <dbReference type="NCBI Taxonomy" id="355587"/>
    <lineage>
        <taxon>Eukaryota</taxon>
        <taxon>Metazoa</taxon>
        <taxon>Ecdysozoa</taxon>
        <taxon>Arthropoda</taxon>
        <taxon>Hexapoda</taxon>
        <taxon>Insecta</taxon>
        <taxon>Pterygota</taxon>
        <taxon>Neoptera</taxon>
        <taxon>Paraneoptera</taxon>
        <taxon>Hemiptera</taxon>
        <taxon>Heteroptera</taxon>
        <taxon>Panheteroptera</taxon>
        <taxon>Cimicomorpha</taxon>
        <taxon>Miridae</taxon>
        <taxon>Dicyphina</taxon>
        <taxon>Nesidiocoris</taxon>
    </lineage>
</organism>
<feature type="region of interest" description="Disordered" evidence="6">
    <location>
        <begin position="1"/>
        <end position="21"/>
    </location>
</feature>
<evidence type="ECO:0000313" key="9">
    <source>
        <dbReference type="Proteomes" id="UP001307889"/>
    </source>
</evidence>
<evidence type="ECO:0000259" key="7">
    <source>
        <dbReference type="SMART" id="SM00581"/>
    </source>
</evidence>
<keyword evidence="4" id="KW-0862">Zinc</keyword>
<evidence type="ECO:0000256" key="5">
    <source>
        <dbReference type="ARBA" id="ARBA00023242"/>
    </source>
</evidence>
<keyword evidence="2" id="KW-0479">Metal-binding</keyword>
<feature type="compositionally biased region" description="Pro residues" evidence="6">
    <location>
        <begin position="262"/>
        <end position="277"/>
    </location>
</feature>
<dbReference type="Proteomes" id="UP001307889">
    <property type="component" value="Chromosome 6"/>
</dbReference>
<dbReference type="Pfam" id="PF04046">
    <property type="entry name" value="PSP"/>
    <property type="match status" value="1"/>
</dbReference>
<keyword evidence="9" id="KW-1185">Reference proteome</keyword>
<protein>
    <recommendedName>
        <fullName evidence="7">PSP proline-rich domain-containing protein</fullName>
    </recommendedName>
</protein>
<feature type="region of interest" description="Disordered" evidence="6">
    <location>
        <begin position="260"/>
        <end position="339"/>
    </location>
</feature>
<dbReference type="InterPro" id="IPR006568">
    <property type="entry name" value="PSP_pro-rich"/>
</dbReference>
<accession>A0ABN7AXM3</accession>
<comment type="subcellular location">
    <subcellularLocation>
        <location evidence="1">Nucleus</location>
    </subcellularLocation>
</comment>
<feature type="compositionally biased region" description="Polar residues" evidence="6">
    <location>
        <begin position="308"/>
        <end position="322"/>
    </location>
</feature>
<sequence length="421" mass="47463">MGDDSGLFSISTEPEENGDSKQPILYYKDISLFPNDKPRPNRAFSCFNCGGEHNLRDCQEKIDHARISEKRNQFNRKRELMGMPNSREFKRYHIEVKTAIAPEAKPGVASENLRIALGISDCQLPPYIYRMRSLGYPPGWLEEATISRTDIWMVDSRGEKVRDKDEEEGEIDIPKKKYDFSKIIDYPGFNVWPEPDTINETDKYNAPEMHTSHSKAVFIEFLKEQMEQHEFIGPAPRDMSVDMEAEEVESALLIEESGEFVPPLPGEAPPDAPPPPPAEEEDGEIVEDEDADAPTQTSLKRKSDSDENSGSAKSPKLSLQDSVNDESADQGNNSSLNCTDDFMTPNTSLTSSHGRVISVQSGTPALKLHSPYNNLPPTEAFRKDISDVINFENLPDSTGKYEKLKNVLKSVRDRMKIFQNR</sequence>
<evidence type="ECO:0000256" key="3">
    <source>
        <dbReference type="ARBA" id="ARBA00022771"/>
    </source>
</evidence>
<keyword evidence="3" id="KW-0863">Zinc-finger</keyword>
<evidence type="ECO:0000256" key="1">
    <source>
        <dbReference type="ARBA" id="ARBA00004123"/>
    </source>
</evidence>
<dbReference type="InterPro" id="IPR052115">
    <property type="entry name" value="NEXT_complex_subunit_ZCCHC8"/>
</dbReference>
<reference evidence="8 9" key="1">
    <citation type="submission" date="2023-09" db="EMBL/GenBank/DDBJ databases">
        <title>Nesidiocoris tenuis whole genome shotgun sequence.</title>
        <authorList>
            <person name="Shibata T."/>
            <person name="Shimoda M."/>
            <person name="Kobayashi T."/>
            <person name="Uehara T."/>
        </authorList>
    </citation>
    <scope>NUCLEOTIDE SEQUENCE [LARGE SCALE GENOMIC DNA]</scope>
    <source>
        <strain evidence="8 9">Japan</strain>
    </source>
</reference>
<evidence type="ECO:0000256" key="6">
    <source>
        <dbReference type="SAM" id="MobiDB-lite"/>
    </source>
</evidence>
<proteinExistence type="predicted"/>
<keyword evidence="5" id="KW-0539">Nucleus</keyword>
<dbReference type="PANTHER" id="PTHR13316:SF0">
    <property type="entry name" value="ZINC FINGER CCHC DOMAIN-CONTAINING PROTEIN 8"/>
    <property type="match status" value="1"/>
</dbReference>
<feature type="compositionally biased region" description="Acidic residues" evidence="6">
    <location>
        <begin position="278"/>
        <end position="292"/>
    </location>
</feature>